<gene>
    <name evidence="10" type="ORF">NEZAVI_LOCUS15843</name>
</gene>
<accession>A0A9P0MV42</accession>
<keyword evidence="4 6" id="KW-0804">Transcription</keyword>
<dbReference type="Pfam" id="PF20912">
    <property type="entry name" value="RPC3_helical"/>
    <property type="match status" value="1"/>
</dbReference>
<evidence type="ECO:0000259" key="9">
    <source>
        <dbReference type="Pfam" id="PF22536"/>
    </source>
</evidence>
<evidence type="ECO:0000259" key="8">
    <source>
        <dbReference type="Pfam" id="PF08221"/>
    </source>
</evidence>
<feature type="domain" description="RNA polymerase III subunit RPC82-related helix-turn-helix" evidence="8">
    <location>
        <begin position="8"/>
        <end position="64"/>
    </location>
</feature>
<dbReference type="Gene3D" id="6.10.140.1450">
    <property type="match status" value="1"/>
</dbReference>
<keyword evidence="11" id="KW-1185">Reference proteome</keyword>
<dbReference type="InterPro" id="IPR008806">
    <property type="entry name" value="RNA_pol_III_Rpc82_C"/>
</dbReference>
<evidence type="ECO:0000256" key="6">
    <source>
        <dbReference type="RuleBase" id="RU367076"/>
    </source>
</evidence>
<dbReference type="PANTHER" id="PTHR12949">
    <property type="entry name" value="RNA POLYMERASE III DNA DIRECTED -RELATED"/>
    <property type="match status" value="1"/>
</dbReference>
<keyword evidence="5 6" id="KW-0539">Nucleus</keyword>
<dbReference type="GO" id="GO:0006351">
    <property type="term" value="P:DNA-templated transcription"/>
    <property type="evidence" value="ECO:0007669"/>
    <property type="project" value="InterPro"/>
</dbReference>
<dbReference type="Proteomes" id="UP001152798">
    <property type="component" value="Chromosome 7"/>
</dbReference>
<feature type="domain" description="RNA polymerase III Rpc82 C -terminal" evidence="7">
    <location>
        <begin position="198"/>
        <end position="326"/>
    </location>
</feature>
<dbReference type="EMBL" id="OV725083">
    <property type="protein sequence ID" value="CAH1408279.1"/>
    <property type="molecule type" value="Genomic_DNA"/>
</dbReference>
<name>A0A9P0MV42_NEZVI</name>
<comment type="subcellular location">
    <subcellularLocation>
        <location evidence="1 6">Nucleus</location>
    </subcellularLocation>
</comment>
<dbReference type="InterPro" id="IPR055207">
    <property type="entry name" value="POLR3C_WHD"/>
</dbReference>
<dbReference type="InterPro" id="IPR013197">
    <property type="entry name" value="RNA_pol_III_RPC82-rel_HTH"/>
</dbReference>
<evidence type="ECO:0000256" key="3">
    <source>
        <dbReference type="ARBA" id="ARBA00022478"/>
    </source>
</evidence>
<comment type="function">
    <text evidence="6">DNA-dependent RNA polymerase catalyzes the transcription of DNA into RNA using the four ribonucleoside triphosphates as substrates. Specific core component of RNA polymerase III which synthesizes small RNAs, such as 5S rRNA and tRNAs.</text>
</comment>
<dbReference type="GO" id="GO:0005666">
    <property type="term" value="C:RNA polymerase III complex"/>
    <property type="evidence" value="ECO:0007669"/>
    <property type="project" value="UniProtKB-UniRule"/>
</dbReference>
<keyword evidence="3 6" id="KW-0240">DNA-directed RNA polymerase</keyword>
<feature type="domain" description="DNA-directed RNA polymerase III subunit RPC3 winged-helix" evidence="9">
    <location>
        <begin position="331"/>
        <end position="408"/>
    </location>
</feature>
<evidence type="ECO:0000256" key="5">
    <source>
        <dbReference type="ARBA" id="ARBA00023242"/>
    </source>
</evidence>
<dbReference type="Pfam" id="PF22536">
    <property type="entry name" value="WHD_POLR3C"/>
    <property type="match status" value="1"/>
</dbReference>
<dbReference type="InterPro" id="IPR039748">
    <property type="entry name" value="RPC3"/>
</dbReference>
<evidence type="ECO:0000256" key="1">
    <source>
        <dbReference type="ARBA" id="ARBA00004123"/>
    </source>
</evidence>
<proteinExistence type="inferred from homology"/>
<comment type="similarity">
    <text evidence="2 6">Belongs to the eukaryotic RPC3/POLR3C RNA polymerase subunit family.</text>
</comment>
<protein>
    <recommendedName>
        <fullName evidence="6">DNA-directed RNA polymerase III subunit RPC3</fullName>
        <shortName evidence="6">RNA polymerase III subunit C3</shortName>
    </recommendedName>
</protein>
<comment type="subunit">
    <text evidence="6">Component of the RNA polymerase III (Pol III) complex consisting of 17 subunits.</text>
</comment>
<evidence type="ECO:0000259" key="7">
    <source>
        <dbReference type="Pfam" id="PF05645"/>
    </source>
</evidence>
<dbReference type="AlphaFoldDB" id="A0A9P0MV42"/>
<dbReference type="GO" id="GO:0003697">
    <property type="term" value="F:single-stranded DNA binding"/>
    <property type="evidence" value="ECO:0007669"/>
    <property type="project" value="UniProtKB-UniRule"/>
</dbReference>
<dbReference type="Gene3D" id="1.10.10.10">
    <property type="entry name" value="Winged helix-like DNA-binding domain superfamily/Winged helix DNA-binding domain"/>
    <property type="match status" value="4"/>
</dbReference>
<evidence type="ECO:0000256" key="2">
    <source>
        <dbReference type="ARBA" id="ARBA00007206"/>
    </source>
</evidence>
<dbReference type="FunFam" id="1.10.10.10:FF:000199">
    <property type="entry name" value="DNA-directed RNA polymerase III subunit RPC3"/>
    <property type="match status" value="1"/>
</dbReference>
<reference evidence="10" key="1">
    <citation type="submission" date="2022-01" db="EMBL/GenBank/DDBJ databases">
        <authorList>
            <person name="King R."/>
        </authorList>
    </citation>
    <scope>NUCLEOTIDE SEQUENCE</scope>
</reference>
<sequence length="521" mass="60439">MSVRQGNLSSLLILEHFGEPHRKIHDELLWGPRTLKLIISNTGVPITIVKKVLSIFIQYGFVTFDSNKIGIAEYVLQPEKILLLLRYPRYLSLINEKYGDSSRHLIEVVLKFGRLTATKTILQAWIKLKVVNASGNLAKFNTKVAGLRDSFNELVTNQYLVKCPAPENDVERVPILSVKDEDMHKPVVLDIQKLIQLEKGEIKEETIENDKDLWRCNFDRFHQDIRDEIMINAIKRRFDSHAGKLMEVLLKLIYIRTDPWTTQSNPVPLAEIRDALEKEKCNPYLIQYLEQYIKVIEDDSCQFIKRISEGSSGSVYVNFVSAFRSLASSTIDSIVEHRFGLKAARIFRLVRSKIYIDQEQLQKIVLIPDKEAKQLTYRLLQESFLQLHELKKAATSGGPVKNFYLFHIKFNQVCQVVLDMCFITVSNTLSRATYEKNENMRLIEKFEKLTSLTQSLRDQGNDETYIKQVMDELMSPPEKSLLDSVEGMIQKLRFSELNLDETLFILHLYGYYDSFENQEKK</sequence>
<organism evidence="10 11">
    <name type="scientific">Nezara viridula</name>
    <name type="common">Southern green stink bug</name>
    <name type="synonym">Cimex viridulus</name>
    <dbReference type="NCBI Taxonomy" id="85310"/>
    <lineage>
        <taxon>Eukaryota</taxon>
        <taxon>Metazoa</taxon>
        <taxon>Ecdysozoa</taxon>
        <taxon>Arthropoda</taxon>
        <taxon>Hexapoda</taxon>
        <taxon>Insecta</taxon>
        <taxon>Pterygota</taxon>
        <taxon>Neoptera</taxon>
        <taxon>Paraneoptera</taxon>
        <taxon>Hemiptera</taxon>
        <taxon>Heteroptera</taxon>
        <taxon>Panheteroptera</taxon>
        <taxon>Pentatomomorpha</taxon>
        <taxon>Pentatomoidea</taxon>
        <taxon>Pentatomidae</taxon>
        <taxon>Pentatominae</taxon>
        <taxon>Nezara</taxon>
    </lineage>
</organism>
<dbReference type="InterPro" id="IPR036388">
    <property type="entry name" value="WH-like_DNA-bd_sf"/>
</dbReference>
<evidence type="ECO:0000256" key="4">
    <source>
        <dbReference type="ARBA" id="ARBA00023163"/>
    </source>
</evidence>
<dbReference type="OrthoDB" id="272392at2759"/>
<dbReference type="Pfam" id="PF08221">
    <property type="entry name" value="HTH_9"/>
    <property type="match status" value="1"/>
</dbReference>
<dbReference type="Pfam" id="PF05645">
    <property type="entry name" value="RNA_pol_Rpc82"/>
    <property type="match status" value="1"/>
</dbReference>
<evidence type="ECO:0000313" key="11">
    <source>
        <dbReference type="Proteomes" id="UP001152798"/>
    </source>
</evidence>
<dbReference type="PANTHER" id="PTHR12949:SF0">
    <property type="entry name" value="DNA-DIRECTED RNA POLYMERASE III SUBUNIT RPC3"/>
    <property type="match status" value="1"/>
</dbReference>
<evidence type="ECO:0000313" key="10">
    <source>
        <dbReference type="EMBL" id="CAH1408279.1"/>
    </source>
</evidence>